<protein>
    <recommendedName>
        <fullName evidence="4">DUF805 domain-containing protein</fullName>
    </recommendedName>
</protein>
<evidence type="ECO:0000256" key="1">
    <source>
        <dbReference type="SAM" id="Phobius"/>
    </source>
</evidence>
<keyword evidence="1" id="KW-1133">Transmembrane helix</keyword>
<feature type="transmembrane region" description="Helical" evidence="1">
    <location>
        <begin position="73"/>
        <end position="91"/>
    </location>
</feature>
<evidence type="ECO:0008006" key="4">
    <source>
        <dbReference type="Google" id="ProtNLM"/>
    </source>
</evidence>
<dbReference type="EMBL" id="AFIJ01000004">
    <property type="protein sequence ID" value="EGL42357.1"/>
    <property type="molecule type" value="Genomic_DNA"/>
</dbReference>
<name>A0ABN0D217_9FIRM</name>
<dbReference type="PANTHER" id="PTHR34980">
    <property type="entry name" value="INNER MEMBRANE PROTEIN-RELATED-RELATED"/>
    <property type="match status" value="1"/>
</dbReference>
<keyword evidence="1" id="KW-0472">Membrane</keyword>
<evidence type="ECO:0000313" key="3">
    <source>
        <dbReference type="Proteomes" id="UP000004018"/>
    </source>
</evidence>
<feature type="transmembrane region" description="Helical" evidence="1">
    <location>
        <begin position="103"/>
        <end position="122"/>
    </location>
</feature>
<feature type="transmembrane region" description="Helical" evidence="1">
    <location>
        <begin position="45"/>
        <end position="67"/>
    </location>
</feature>
<reference evidence="2 3" key="1">
    <citation type="submission" date="2011-04" db="EMBL/GenBank/DDBJ databases">
        <authorList>
            <person name="Harkins D.M."/>
            <person name="Madupu R."/>
            <person name="Durkin A.S."/>
            <person name="Torralba M."/>
            <person name="Methe B."/>
            <person name="Sutton G.G."/>
            <person name="Nelson K.E."/>
        </authorList>
    </citation>
    <scope>NUCLEOTIDE SEQUENCE [LARGE SCALE GENOMIC DNA]</scope>
    <source>
        <strain evidence="2 3">UPII 199-6</strain>
    </source>
</reference>
<comment type="caution">
    <text evidence="2">The sequence shown here is derived from an EMBL/GenBank/DDBJ whole genome shotgun (WGS) entry which is preliminary data.</text>
</comment>
<gene>
    <name evidence="2" type="ORF">HMPREF1039_0829</name>
</gene>
<keyword evidence="1" id="KW-0812">Transmembrane</keyword>
<proteinExistence type="predicted"/>
<dbReference type="Pfam" id="PF05656">
    <property type="entry name" value="DUF805"/>
    <property type="match status" value="1"/>
</dbReference>
<organism evidence="2 3">
    <name type="scientific">Megasphaera lornae</name>
    <dbReference type="NCBI Taxonomy" id="1000568"/>
    <lineage>
        <taxon>Bacteria</taxon>
        <taxon>Bacillati</taxon>
        <taxon>Bacillota</taxon>
        <taxon>Negativicutes</taxon>
        <taxon>Veillonellales</taxon>
        <taxon>Veillonellaceae</taxon>
        <taxon>Megasphaera</taxon>
    </lineage>
</organism>
<dbReference type="Proteomes" id="UP000004018">
    <property type="component" value="Unassembled WGS sequence"/>
</dbReference>
<keyword evidence="3" id="KW-1185">Reference proteome</keyword>
<dbReference type="PANTHER" id="PTHR34980:SF3">
    <property type="entry name" value="BLR8105 PROTEIN"/>
    <property type="match status" value="1"/>
</dbReference>
<dbReference type="RefSeq" id="WP_007390364.1">
    <property type="nucleotide sequence ID" value="NZ_AFIJ01000004.1"/>
</dbReference>
<evidence type="ECO:0000313" key="2">
    <source>
        <dbReference type="EMBL" id="EGL42357.1"/>
    </source>
</evidence>
<accession>A0ABN0D217</accession>
<dbReference type="InterPro" id="IPR008523">
    <property type="entry name" value="DUF805"/>
</dbReference>
<sequence length="140" mass="16157">MQSFCQAMLQQEPYEEQQAFRDTAKEGDWRRFLFSYHDRLNRKPYIFGCLAAGMVGTAASAMLDAIWFPVNLIVAFPVLILCVVACACLTIRRFHDLNRSGWLYFLTFIPLLNIILGFYLVFVRGTCGMNRYGPDPLENR</sequence>